<reference evidence="10 11" key="2">
    <citation type="submission" date="2019-10" db="EMBL/GenBank/DDBJ databases">
        <title>Genome Sequences from Six Type Strain Members of the Archaeal Family Sulfolobaceae: Acidianus ambivalens, Acidianus infernus, Metallosphaera prunae, Stygiolobus azoricus, Sulfolobus metallicus, and Sulfurisphaera ohwakuensis.</title>
        <authorList>
            <person name="Counts J.A."/>
            <person name="Kelly R.M."/>
        </authorList>
    </citation>
    <scope>NUCLEOTIDE SEQUENCE [LARGE SCALE GENOMIC DNA]</scope>
    <source>
        <strain evidence="10 11">LEI 10</strain>
    </source>
</reference>
<evidence type="ECO:0000256" key="4">
    <source>
        <dbReference type="ARBA" id="ARBA00022692"/>
    </source>
</evidence>
<dbReference type="KEGG" id="aamb:D1866_09300"/>
<name>A0A650CWI9_ACIAM</name>
<keyword evidence="3" id="KW-1003">Cell membrane</keyword>
<keyword evidence="4 7" id="KW-0812">Transmembrane</keyword>
<proteinExistence type="inferred from homology"/>
<feature type="transmembrane region" description="Helical" evidence="7">
    <location>
        <begin position="313"/>
        <end position="341"/>
    </location>
</feature>
<evidence type="ECO:0000313" key="11">
    <source>
        <dbReference type="Proteomes" id="UP000426328"/>
    </source>
</evidence>
<protein>
    <submittedName>
        <fullName evidence="10">ABC transporter permease subunit</fullName>
    </submittedName>
</protein>
<evidence type="ECO:0000256" key="7">
    <source>
        <dbReference type="RuleBase" id="RU363032"/>
    </source>
</evidence>
<dbReference type="SUPFAM" id="SSF161098">
    <property type="entry name" value="MetI-like"/>
    <property type="match status" value="1"/>
</dbReference>
<evidence type="ECO:0000313" key="12">
    <source>
        <dbReference type="Proteomes" id="UP000474054"/>
    </source>
</evidence>
<evidence type="ECO:0000256" key="5">
    <source>
        <dbReference type="ARBA" id="ARBA00022989"/>
    </source>
</evidence>
<feature type="domain" description="ABC transmembrane type-1" evidence="8">
    <location>
        <begin position="122"/>
        <end position="334"/>
    </location>
</feature>
<evidence type="ECO:0000256" key="3">
    <source>
        <dbReference type="ARBA" id="ARBA00022475"/>
    </source>
</evidence>
<comment type="similarity">
    <text evidence="7">Belongs to the binding-protein-dependent transport system permease family.</text>
</comment>
<evidence type="ECO:0000256" key="6">
    <source>
        <dbReference type="ARBA" id="ARBA00023136"/>
    </source>
</evidence>
<dbReference type="Pfam" id="PF00528">
    <property type="entry name" value="BPD_transp_1"/>
    <property type="match status" value="1"/>
</dbReference>
<feature type="transmembrane region" description="Helical" evidence="7">
    <location>
        <begin position="29"/>
        <end position="49"/>
    </location>
</feature>
<sequence length="350" mass="39025">MNLQKVYINGIWRIILDMNDFFKWIIKRILLAIITIYVVITATYILLYISPGNPVQIYIDSLLARGYSKEYALMKAREVFGNYVNQTAFQAYLSYINGLLHGDLGRSLIYHEPVIKLIALETPYTVFLVSSSLILSYIIGVLIGLLTAKYSGGKIDSLITILSAAFNSIPNYIVAIILLLFFAIYNNYFPISGSYGIGVHPGFNLPFIINMLDHYTLPILSFSLPMIPGWILSIRSAAFSISQEDYVRYAKLRGVKSRTILLNYIGKTAVIPSFTRLMYSFGLLLGSATFIESIFGLYGIGSLYATALTSKDYPLAIGVLLVIVIISIIGNILADIIYGILDPRVRVGEE</sequence>
<dbReference type="CDD" id="cd06261">
    <property type="entry name" value="TM_PBP2"/>
    <property type="match status" value="1"/>
</dbReference>
<dbReference type="GO" id="GO:0055085">
    <property type="term" value="P:transmembrane transport"/>
    <property type="evidence" value="ECO:0007669"/>
    <property type="project" value="InterPro"/>
</dbReference>
<dbReference type="PROSITE" id="PS50928">
    <property type="entry name" value="ABC_TM1"/>
    <property type="match status" value="1"/>
</dbReference>
<accession>A0A650CWI9</accession>
<feature type="transmembrane region" description="Helical" evidence="7">
    <location>
        <begin position="215"/>
        <end position="234"/>
    </location>
</feature>
<evidence type="ECO:0000313" key="9">
    <source>
        <dbReference type="EMBL" id="MQL54326.1"/>
    </source>
</evidence>
<organism evidence="10 11">
    <name type="scientific">Acidianus ambivalens</name>
    <name type="common">Desulfurolobus ambivalens</name>
    <dbReference type="NCBI Taxonomy" id="2283"/>
    <lineage>
        <taxon>Archaea</taxon>
        <taxon>Thermoproteota</taxon>
        <taxon>Thermoprotei</taxon>
        <taxon>Sulfolobales</taxon>
        <taxon>Sulfolobaceae</taxon>
        <taxon>Acidianus</taxon>
    </lineage>
</organism>
<gene>
    <name evidence="10" type="ORF">D1866_09300</name>
    <name evidence="9" type="ORF">GFB69_00740</name>
</gene>
<dbReference type="AlphaFoldDB" id="A0A650CWI9"/>
<feature type="transmembrane region" description="Helical" evidence="7">
    <location>
        <begin position="158"/>
        <end position="185"/>
    </location>
</feature>
<dbReference type="Proteomes" id="UP000426328">
    <property type="component" value="Chromosome"/>
</dbReference>
<dbReference type="PANTHER" id="PTHR43163:SF6">
    <property type="entry name" value="DIPEPTIDE TRANSPORT SYSTEM PERMEASE PROTEIN DPPB-RELATED"/>
    <property type="match status" value="1"/>
</dbReference>
<comment type="subcellular location">
    <subcellularLocation>
        <location evidence="1 7">Cell membrane</location>
        <topology evidence="1 7">Multi-pass membrane protein</topology>
    </subcellularLocation>
</comment>
<reference evidence="9 12" key="1">
    <citation type="submission" date="2019-10" db="EMBL/GenBank/DDBJ databases">
        <title>Comparative genomics of sulfur disproportionating microorganisms.</title>
        <authorList>
            <person name="Ward L.M."/>
            <person name="Bertran E."/>
            <person name="Johnston D."/>
        </authorList>
    </citation>
    <scope>NUCLEOTIDE SEQUENCE [LARGE SCALE GENOMIC DNA]</scope>
    <source>
        <strain evidence="9 12">DSM 3772</strain>
    </source>
</reference>
<keyword evidence="5 7" id="KW-1133">Transmembrane helix</keyword>
<dbReference type="EMBL" id="WHYS01000001">
    <property type="protein sequence ID" value="MQL54326.1"/>
    <property type="molecule type" value="Genomic_DNA"/>
</dbReference>
<dbReference type="InterPro" id="IPR000515">
    <property type="entry name" value="MetI-like"/>
</dbReference>
<keyword evidence="2 7" id="KW-0813">Transport</keyword>
<evidence type="ECO:0000256" key="2">
    <source>
        <dbReference type="ARBA" id="ARBA00022448"/>
    </source>
</evidence>
<feature type="transmembrane region" description="Helical" evidence="7">
    <location>
        <begin position="277"/>
        <end position="301"/>
    </location>
</feature>
<dbReference type="InterPro" id="IPR035906">
    <property type="entry name" value="MetI-like_sf"/>
</dbReference>
<keyword evidence="11" id="KW-1185">Reference proteome</keyword>
<dbReference type="EMBL" id="CP045482">
    <property type="protein sequence ID" value="QGR22153.1"/>
    <property type="molecule type" value="Genomic_DNA"/>
</dbReference>
<keyword evidence="6 7" id="KW-0472">Membrane</keyword>
<evidence type="ECO:0000313" key="10">
    <source>
        <dbReference type="EMBL" id="QGR22153.1"/>
    </source>
</evidence>
<feature type="transmembrane region" description="Helical" evidence="7">
    <location>
        <begin position="124"/>
        <end position="146"/>
    </location>
</feature>
<evidence type="ECO:0000259" key="8">
    <source>
        <dbReference type="PROSITE" id="PS50928"/>
    </source>
</evidence>
<dbReference type="GO" id="GO:0005886">
    <property type="term" value="C:plasma membrane"/>
    <property type="evidence" value="ECO:0007669"/>
    <property type="project" value="UniProtKB-SubCell"/>
</dbReference>
<dbReference type="Proteomes" id="UP000474054">
    <property type="component" value="Unassembled WGS sequence"/>
</dbReference>
<dbReference type="PANTHER" id="PTHR43163">
    <property type="entry name" value="DIPEPTIDE TRANSPORT SYSTEM PERMEASE PROTEIN DPPB-RELATED"/>
    <property type="match status" value="1"/>
</dbReference>
<dbReference type="Gene3D" id="1.10.3720.10">
    <property type="entry name" value="MetI-like"/>
    <property type="match status" value="1"/>
</dbReference>
<evidence type="ECO:0000256" key="1">
    <source>
        <dbReference type="ARBA" id="ARBA00004651"/>
    </source>
</evidence>